<sequence>MSDQSLTKEELILSKVKQALTLVIKDTATQPGLKHPLADNTIINMRECLGLISEREQELATLAGKELNMRPHFIDEPVKKDSVVVEFDFKTDQDR</sequence>
<accession>A0A3B0Z2I1</accession>
<evidence type="ECO:0008006" key="2">
    <source>
        <dbReference type="Google" id="ProtNLM"/>
    </source>
</evidence>
<evidence type="ECO:0000313" key="1">
    <source>
        <dbReference type="EMBL" id="VAW74916.1"/>
    </source>
</evidence>
<organism evidence="1">
    <name type="scientific">hydrothermal vent metagenome</name>
    <dbReference type="NCBI Taxonomy" id="652676"/>
    <lineage>
        <taxon>unclassified sequences</taxon>
        <taxon>metagenomes</taxon>
        <taxon>ecological metagenomes</taxon>
    </lineage>
</organism>
<dbReference type="EMBL" id="UOFL01000072">
    <property type="protein sequence ID" value="VAW74916.1"/>
    <property type="molecule type" value="Genomic_DNA"/>
</dbReference>
<name>A0A3B0Z2I1_9ZZZZ</name>
<dbReference type="AlphaFoldDB" id="A0A3B0Z2I1"/>
<reference evidence="1" key="1">
    <citation type="submission" date="2018-06" db="EMBL/GenBank/DDBJ databases">
        <authorList>
            <person name="Zhirakovskaya E."/>
        </authorList>
    </citation>
    <scope>NUCLEOTIDE SEQUENCE</scope>
</reference>
<proteinExistence type="predicted"/>
<gene>
    <name evidence="1" type="ORF">MNBD_GAMMA12-2451</name>
</gene>
<protein>
    <recommendedName>
        <fullName evidence="2">Segregation and condensation protein A</fullName>
    </recommendedName>
</protein>